<comment type="caution">
    <text evidence="9">The sequence shown here is derived from an EMBL/GenBank/DDBJ whole genome shotgun (WGS) entry which is preliminary data.</text>
</comment>
<dbReference type="Pfam" id="PF00664">
    <property type="entry name" value="ABC_membrane"/>
    <property type="match status" value="1"/>
</dbReference>
<feature type="transmembrane region" description="Helical" evidence="6">
    <location>
        <begin position="195"/>
        <end position="214"/>
    </location>
</feature>
<dbReference type="CDD" id="cd07346">
    <property type="entry name" value="ABC_6TM_exporters"/>
    <property type="match status" value="1"/>
</dbReference>
<accession>A0A2I1KR88</accession>
<dbReference type="AlphaFoldDB" id="A0A2I1KR88"/>
<dbReference type="PANTHER" id="PTHR24221">
    <property type="entry name" value="ATP-BINDING CASSETTE SUB-FAMILY B"/>
    <property type="match status" value="1"/>
</dbReference>
<dbReference type="SUPFAM" id="SSF52540">
    <property type="entry name" value="P-loop containing nucleoside triphosphate hydrolases"/>
    <property type="match status" value="1"/>
</dbReference>
<dbReference type="GO" id="GO:0005524">
    <property type="term" value="F:ATP binding"/>
    <property type="evidence" value="ECO:0007669"/>
    <property type="project" value="InterPro"/>
</dbReference>
<gene>
    <name evidence="9" type="ORF">CYJ26_09385</name>
</gene>
<dbReference type="RefSeq" id="WP_006548139.1">
    <property type="nucleotide sequence ID" value="NZ_CP136961.1"/>
</dbReference>
<sequence length="807" mass="85686">MAAQAGARRIGHPRPAPQAGRHRHLLPQPGDPLPQPTATSPGRLLGWLLRRAATPVLLAAAASIVANVIQAIVPGFLGAALDAGIENGLSGRVWTISLGLLALFCVYAGADTTLSYVRIHAWMRTTFDVSRLVGRQVTTTGRDLPRQVSTGEVAAVVASDAQYMGNFLERLPGLIGAAISFLVVAVLMLRTSVQLGLIALIGMPLVAWIVTLVIKPLQRRQAYQREAQSEVTTITTDTVAGLRILRGIGGEEVFAQRYRDASQEPRRRGVSVAGTQSVLMSLQVLLPGLFVALVVWVAARMAVACTLSAGELVTFYGYTAYLSWPLMEFSNSVQDYTRARVGARKLFRLLQVRPVAGSAEERLTLDPVHGSARDGALVDSASGVRIAPGRTTALVASDPSVSAALATRLGRFDDAEPTVTLDGRPPAKMPLEDVRASIVVSGASAQLFTGTLRAGLDVRGAAVPGPVAVEQLVAAESGRTNVAAVDQNVHEVAAHEAGDERLLKAVEVADAHDVRSSLEEGLAGMITEKGRSLSGGQRQRVALARALLTEAPTLVLIEPTSALDSHTESRVARKVHQARQGRTTVIVTESPLVLEACNEVVLLDASGREHVRVTHRELLARARRGEEAALAYRAVALADGDDEDRPSLHRPAQGTGVGGQARCALLGRAVLQAQALQREVGSGRVGQLDELVLVGGTGRAAGGVDLRDDQARAVRGGVSRGRQGQAGAGQGEHAGSQRSGPGPQPASFSAWTRRRREHDRDSSQGRQGWDGAGRRRARGPCTPVRTTVPGTDERRMTRTHQSHQHFL</sequence>
<dbReference type="GO" id="GO:0005886">
    <property type="term" value="C:plasma membrane"/>
    <property type="evidence" value="ECO:0007669"/>
    <property type="project" value="UniProtKB-SubCell"/>
</dbReference>
<feature type="transmembrane region" description="Helical" evidence="6">
    <location>
        <begin position="171"/>
        <end position="189"/>
    </location>
</feature>
<dbReference type="GeneID" id="81709145"/>
<dbReference type="GO" id="GO:0140359">
    <property type="term" value="F:ABC-type transporter activity"/>
    <property type="evidence" value="ECO:0007669"/>
    <property type="project" value="InterPro"/>
</dbReference>
<evidence type="ECO:0000256" key="4">
    <source>
        <dbReference type="ARBA" id="ARBA00023136"/>
    </source>
</evidence>
<evidence type="ECO:0000313" key="9">
    <source>
        <dbReference type="EMBL" id="PKY98136.1"/>
    </source>
</evidence>
<dbReference type="PROSITE" id="PS00211">
    <property type="entry name" value="ABC_TRANSPORTER_1"/>
    <property type="match status" value="1"/>
</dbReference>
<feature type="compositionally biased region" description="Basic residues" evidence="5">
    <location>
        <begin position="797"/>
        <end position="807"/>
    </location>
</feature>
<name>A0A2I1KR88_9ACTO</name>
<dbReference type="InterPro" id="IPR039421">
    <property type="entry name" value="Type_1_exporter"/>
</dbReference>
<dbReference type="Gene3D" id="3.40.50.300">
    <property type="entry name" value="P-loop containing nucleotide triphosphate hydrolases"/>
    <property type="match status" value="1"/>
</dbReference>
<comment type="subcellular location">
    <subcellularLocation>
        <location evidence="1">Cell membrane</location>
        <topology evidence="1">Multi-pass membrane protein</topology>
    </subcellularLocation>
</comment>
<organism evidence="9 10">
    <name type="scientific">Actinomyces urogenitalis</name>
    <dbReference type="NCBI Taxonomy" id="103621"/>
    <lineage>
        <taxon>Bacteria</taxon>
        <taxon>Bacillati</taxon>
        <taxon>Actinomycetota</taxon>
        <taxon>Actinomycetes</taxon>
        <taxon>Actinomycetales</taxon>
        <taxon>Actinomycetaceae</taxon>
        <taxon>Actinomyces</taxon>
    </lineage>
</organism>
<feature type="domain" description="ABC transporter" evidence="7">
    <location>
        <begin position="363"/>
        <end position="631"/>
    </location>
</feature>
<evidence type="ECO:0000256" key="2">
    <source>
        <dbReference type="ARBA" id="ARBA00022692"/>
    </source>
</evidence>
<keyword evidence="2 6" id="KW-0812">Transmembrane</keyword>
<dbReference type="EMBL" id="PKHA01000011">
    <property type="protein sequence ID" value="PKY98136.1"/>
    <property type="molecule type" value="Genomic_DNA"/>
</dbReference>
<dbReference type="Proteomes" id="UP000234778">
    <property type="component" value="Unassembled WGS sequence"/>
</dbReference>
<keyword evidence="4 6" id="KW-0472">Membrane</keyword>
<proteinExistence type="predicted"/>
<dbReference type="PROSITE" id="PS50893">
    <property type="entry name" value="ABC_TRANSPORTER_2"/>
    <property type="match status" value="1"/>
</dbReference>
<dbReference type="InterPro" id="IPR036640">
    <property type="entry name" value="ABC1_TM_sf"/>
</dbReference>
<evidence type="ECO:0000259" key="7">
    <source>
        <dbReference type="PROSITE" id="PS50893"/>
    </source>
</evidence>
<dbReference type="Gene3D" id="1.20.1560.10">
    <property type="entry name" value="ABC transporter type 1, transmembrane domain"/>
    <property type="match status" value="1"/>
</dbReference>
<dbReference type="InterPro" id="IPR011527">
    <property type="entry name" value="ABC1_TM_dom"/>
</dbReference>
<dbReference type="SUPFAM" id="SSF90123">
    <property type="entry name" value="ABC transporter transmembrane region"/>
    <property type="match status" value="1"/>
</dbReference>
<feature type="transmembrane region" description="Helical" evidence="6">
    <location>
        <begin position="52"/>
        <end position="73"/>
    </location>
</feature>
<keyword evidence="3 6" id="KW-1133">Transmembrane helix</keyword>
<evidence type="ECO:0000256" key="5">
    <source>
        <dbReference type="SAM" id="MobiDB-lite"/>
    </source>
</evidence>
<dbReference type="InterPro" id="IPR003439">
    <property type="entry name" value="ABC_transporter-like_ATP-bd"/>
</dbReference>
<evidence type="ECO:0000256" key="6">
    <source>
        <dbReference type="SAM" id="Phobius"/>
    </source>
</evidence>
<evidence type="ECO:0000259" key="8">
    <source>
        <dbReference type="PROSITE" id="PS50929"/>
    </source>
</evidence>
<feature type="compositionally biased region" description="Low complexity" evidence="5">
    <location>
        <begin position="714"/>
        <end position="723"/>
    </location>
</feature>
<dbReference type="InterPro" id="IPR027417">
    <property type="entry name" value="P-loop_NTPase"/>
</dbReference>
<dbReference type="PROSITE" id="PS50929">
    <property type="entry name" value="ABC_TM1F"/>
    <property type="match status" value="1"/>
</dbReference>
<reference evidence="9 10" key="1">
    <citation type="submission" date="2017-12" db="EMBL/GenBank/DDBJ databases">
        <title>Phylogenetic diversity of female urinary microbiome.</title>
        <authorList>
            <person name="Thomas-White K."/>
            <person name="Wolfe A.J."/>
        </authorList>
    </citation>
    <scope>NUCLEOTIDE SEQUENCE [LARGE SCALE GENOMIC DNA]</scope>
    <source>
        <strain evidence="9 10">UMB0319</strain>
    </source>
</reference>
<evidence type="ECO:0000256" key="1">
    <source>
        <dbReference type="ARBA" id="ARBA00004651"/>
    </source>
</evidence>
<dbReference type="InterPro" id="IPR017871">
    <property type="entry name" value="ABC_transporter-like_CS"/>
</dbReference>
<feature type="region of interest" description="Disordered" evidence="5">
    <location>
        <begin position="1"/>
        <end position="37"/>
    </location>
</feature>
<feature type="region of interest" description="Disordered" evidence="5">
    <location>
        <begin position="714"/>
        <end position="807"/>
    </location>
</feature>
<feature type="transmembrane region" description="Helical" evidence="6">
    <location>
        <begin position="93"/>
        <end position="117"/>
    </location>
</feature>
<feature type="domain" description="ABC transmembrane type-1" evidence="8">
    <location>
        <begin position="57"/>
        <end position="338"/>
    </location>
</feature>
<dbReference type="GO" id="GO:0016887">
    <property type="term" value="F:ATP hydrolysis activity"/>
    <property type="evidence" value="ECO:0007669"/>
    <property type="project" value="InterPro"/>
</dbReference>
<feature type="transmembrane region" description="Helical" evidence="6">
    <location>
        <begin position="277"/>
        <end position="299"/>
    </location>
</feature>
<evidence type="ECO:0000256" key="3">
    <source>
        <dbReference type="ARBA" id="ARBA00022989"/>
    </source>
</evidence>
<dbReference type="Pfam" id="PF00005">
    <property type="entry name" value="ABC_tran"/>
    <property type="match status" value="1"/>
</dbReference>
<dbReference type="PANTHER" id="PTHR24221:SF654">
    <property type="entry name" value="ATP-BINDING CASSETTE SUB-FAMILY B MEMBER 6"/>
    <property type="match status" value="1"/>
</dbReference>
<evidence type="ECO:0000313" key="10">
    <source>
        <dbReference type="Proteomes" id="UP000234778"/>
    </source>
</evidence>
<protein>
    <submittedName>
        <fullName evidence="9">ABC transporter permease</fullName>
    </submittedName>
</protein>